<dbReference type="RefSeq" id="WP_226539130.1">
    <property type="nucleotide sequence ID" value="NZ_CP129013.1"/>
</dbReference>
<reference evidence="1 2" key="1">
    <citation type="submission" date="2023-06" db="EMBL/GenBank/DDBJ databases">
        <title>Five Gram-positive bacteria isolated from mangrove sediments in Shenzhen, Guangdong, China.</title>
        <authorList>
            <person name="Yu S."/>
            <person name="Zheng W."/>
            <person name="Huang Y."/>
        </authorList>
    </citation>
    <scope>NUCLEOTIDE SEQUENCE [LARGE SCALE GENOMIC DNA]</scope>
    <source>
        <strain evidence="1 2">SaN35-3</strain>
    </source>
</reference>
<evidence type="ECO:0008006" key="3">
    <source>
        <dbReference type="Google" id="ProtNLM"/>
    </source>
</evidence>
<dbReference type="Proteomes" id="UP001197974">
    <property type="component" value="Chromosome"/>
</dbReference>
<evidence type="ECO:0000313" key="1">
    <source>
        <dbReference type="EMBL" id="WLR41151.1"/>
    </source>
</evidence>
<evidence type="ECO:0000313" key="2">
    <source>
        <dbReference type="Proteomes" id="UP001197974"/>
    </source>
</evidence>
<proteinExistence type="predicted"/>
<sequence length="280" mass="33489">MAQLIKLKDYVSRYEKNLNQYASQFIHYKKKQWEEMKESFQDIEVQNKEFDKPRINSFLSKKRLSNDDQKPTTKNIDHLKRDFLDQIFENQVLWASSTLIESSKVDHAMFQNKELRYLLQRFPDSFLFMYKPVFKVQKAYMELDIILITPLEIICMTILNSKYSSVYIDTGKRFWDVKEGGKERKEISPYIRLMRTSNLVQSILNKENVPIKLKKVLLCENGYIISNNPNNIEMIDQYKYQQWFENMRNYSSPMKAIQMNAALALLKYVDSDSSLRSEWK</sequence>
<dbReference type="EMBL" id="CP129013">
    <property type="protein sequence ID" value="WLR41151.1"/>
    <property type="molecule type" value="Genomic_DNA"/>
</dbReference>
<name>A0ABY9JP10_9BACI</name>
<protein>
    <recommendedName>
        <fullName evidence="3">NERD domain-containing protein</fullName>
    </recommendedName>
</protein>
<gene>
    <name evidence="1" type="ORF">LC087_09195</name>
</gene>
<organism evidence="1 2">
    <name type="scientific">Bacillus carboniphilus</name>
    <dbReference type="NCBI Taxonomy" id="86663"/>
    <lineage>
        <taxon>Bacteria</taxon>
        <taxon>Bacillati</taxon>
        <taxon>Bacillota</taxon>
        <taxon>Bacilli</taxon>
        <taxon>Bacillales</taxon>
        <taxon>Bacillaceae</taxon>
        <taxon>Bacillus</taxon>
    </lineage>
</organism>
<keyword evidence="2" id="KW-1185">Reference proteome</keyword>
<accession>A0ABY9JP10</accession>